<accession>A0A5C6U343</accession>
<dbReference type="CDD" id="cd05483">
    <property type="entry name" value="retropepsin_like_bacteria"/>
    <property type="match status" value="1"/>
</dbReference>
<dbReference type="Pfam" id="PF13650">
    <property type="entry name" value="Asp_protease_2"/>
    <property type="match status" value="1"/>
</dbReference>
<dbReference type="SUPFAM" id="SSF50630">
    <property type="entry name" value="Acid proteases"/>
    <property type="match status" value="1"/>
</dbReference>
<evidence type="ECO:0008006" key="3">
    <source>
        <dbReference type="Google" id="ProtNLM"/>
    </source>
</evidence>
<name>A0A5C6U343_9BURK</name>
<dbReference type="Gene3D" id="2.40.70.10">
    <property type="entry name" value="Acid Proteases"/>
    <property type="match status" value="1"/>
</dbReference>
<dbReference type="InterPro" id="IPR034122">
    <property type="entry name" value="Retropepsin-like_bacterial"/>
</dbReference>
<proteinExistence type="predicted"/>
<keyword evidence="2" id="KW-1185">Reference proteome</keyword>
<sequence length="178" mass="18866">MVYLAVGPASARDFGVVFAILHLWLLDSMNRQLLENALVSFVREKSGHITVMARLSGKPAKLIVDTGAGGTCIHTGSLKHYKLQLATTIRKKGGGVGSVAMSMTKVLSHNLSIGQADLGEFKLLALDLSHVIAGLAKAKVEGVVGVLGADVLNRRQAFIDYARNVVMLSRSSSGPSQN</sequence>
<evidence type="ECO:0000313" key="2">
    <source>
        <dbReference type="Proteomes" id="UP000321832"/>
    </source>
</evidence>
<dbReference type="InterPro" id="IPR021109">
    <property type="entry name" value="Peptidase_aspartic_dom_sf"/>
</dbReference>
<dbReference type="EMBL" id="VOPW01000001">
    <property type="protein sequence ID" value="TXC66145.1"/>
    <property type="molecule type" value="Genomic_DNA"/>
</dbReference>
<organism evidence="1 2">
    <name type="scientific">Piscinibacter aquaticus</name>
    <dbReference type="NCBI Taxonomy" id="392597"/>
    <lineage>
        <taxon>Bacteria</taxon>
        <taxon>Pseudomonadati</taxon>
        <taxon>Pseudomonadota</taxon>
        <taxon>Betaproteobacteria</taxon>
        <taxon>Burkholderiales</taxon>
        <taxon>Sphaerotilaceae</taxon>
        <taxon>Piscinibacter</taxon>
    </lineage>
</organism>
<evidence type="ECO:0000313" key="1">
    <source>
        <dbReference type="EMBL" id="TXC66145.1"/>
    </source>
</evidence>
<protein>
    <recommendedName>
        <fullName evidence="3">Peptidase A2 domain-containing protein</fullName>
    </recommendedName>
</protein>
<reference evidence="1 2" key="1">
    <citation type="submission" date="2019-08" db="EMBL/GenBank/DDBJ databases">
        <authorList>
            <person name="Khan S.A."/>
            <person name="Jeon C.O."/>
            <person name="Jeong S.E."/>
        </authorList>
    </citation>
    <scope>NUCLEOTIDE SEQUENCE [LARGE SCALE GENOMIC DNA]</scope>
    <source>
        <strain evidence="2">IMCC1728</strain>
    </source>
</reference>
<dbReference type="AlphaFoldDB" id="A0A5C6U343"/>
<gene>
    <name evidence="1" type="ORF">FSC37_10035</name>
</gene>
<comment type="caution">
    <text evidence="1">The sequence shown here is derived from an EMBL/GenBank/DDBJ whole genome shotgun (WGS) entry which is preliminary data.</text>
</comment>
<dbReference type="Proteomes" id="UP000321832">
    <property type="component" value="Unassembled WGS sequence"/>
</dbReference>